<feature type="transmembrane region" description="Helical" evidence="1">
    <location>
        <begin position="360"/>
        <end position="385"/>
    </location>
</feature>
<feature type="transmembrane region" description="Helical" evidence="1">
    <location>
        <begin position="256"/>
        <end position="277"/>
    </location>
</feature>
<feature type="transmembrane region" description="Helical" evidence="1">
    <location>
        <begin position="127"/>
        <end position="152"/>
    </location>
</feature>
<keyword evidence="1" id="KW-0812">Transmembrane</keyword>
<reference evidence="2 3" key="1">
    <citation type="submission" date="2023-08" db="EMBL/GenBank/DDBJ databases">
        <title>Phytohabitans sansha sp. nov., isolated from marine sediment.</title>
        <authorList>
            <person name="Zhao Y."/>
            <person name="Yi K."/>
        </authorList>
    </citation>
    <scope>NUCLEOTIDE SEQUENCE [LARGE SCALE GENOMIC DNA]</scope>
    <source>
        <strain evidence="2 3">ZYX-F-186</strain>
    </source>
</reference>
<accession>A0ABU0ZLZ9</accession>
<gene>
    <name evidence="2" type="ORF">RB614_26450</name>
</gene>
<feature type="transmembrane region" description="Helical" evidence="1">
    <location>
        <begin position="194"/>
        <end position="215"/>
    </location>
</feature>
<sequence>MAGSVSRIRRRYEMAAATPVVVVFAALYAWVVRSAGPSSPDLMLWLLVPFAMPALLWLFTSWLLVHHWWAADGARLSTMDAPGRFLAVAVATLPEPRRRWGQAMLGEMVEVRGGWARWRFALSSARAAVSLLLPAGRLGLAVAAGAVVAAAAHLAVGAVLPGFALFAATFAALAVAVAVLAVGRARSGRPPAPLATALVTAAVAGAVVAAAAFLARHPAAPEGLTPARAIFLAVVLAGCLRLAVAPARRSSGGRLAAYLGAGAAVLLAAGQMVAALAGLGGAALFLLLFGPAFAFGGPAFAAAAARRSFAAGVEAGIWTAITVMPLGCALGLLAAARAYAVDGGWTFAGDATTAGFQVGGAILVLAVTAVLGFPFAAMGATAGALHRGGSLQRRGAQ</sequence>
<evidence type="ECO:0000313" key="3">
    <source>
        <dbReference type="Proteomes" id="UP001230908"/>
    </source>
</evidence>
<feature type="transmembrane region" description="Helical" evidence="1">
    <location>
        <begin position="227"/>
        <end position="244"/>
    </location>
</feature>
<protein>
    <submittedName>
        <fullName evidence="2">Uncharacterized protein</fullName>
    </submittedName>
</protein>
<evidence type="ECO:0000313" key="2">
    <source>
        <dbReference type="EMBL" id="MDQ7908073.1"/>
    </source>
</evidence>
<proteinExistence type="predicted"/>
<feature type="transmembrane region" description="Helical" evidence="1">
    <location>
        <begin position="158"/>
        <end position="182"/>
    </location>
</feature>
<feature type="transmembrane region" description="Helical" evidence="1">
    <location>
        <begin position="43"/>
        <end position="65"/>
    </location>
</feature>
<dbReference type="Proteomes" id="UP001230908">
    <property type="component" value="Unassembled WGS sequence"/>
</dbReference>
<dbReference type="RefSeq" id="WP_308715341.1">
    <property type="nucleotide sequence ID" value="NZ_JAVHUY010000027.1"/>
</dbReference>
<keyword evidence="1" id="KW-0472">Membrane</keyword>
<keyword evidence="3" id="KW-1185">Reference proteome</keyword>
<feature type="transmembrane region" description="Helical" evidence="1">
    <location>
        <begin position="317"/>
        <end position="340"/>
    </location>
</feature>
<name>A0ABU0ZLZ9_9ACTN</name>
<evidence type="ECO:0000256" key="1">
    <source>
        <dbReference type="SAM" id="Phobius"/>
    </source>
</evidence>
<feature type="transmembrane region" description="Helical" evidence="1">
    <location>
        <begin position="283"/>
        <end position="305"/>
    </location>
</feature>
<organism evidence="2 3">
    <name type="scientific">Phytohabitans maris</name>
    <dbReference type="NCBI Taxonomy" id="3071409"/>
    <lineage>
        <taxon>Bacteria</taxon>
        <taxon>Bacillati</taxon>
        <taxon>Actinomycetota</taxon>
        <taxon>Actinomycetes</taxon>
        <taxon>Micromonosporales</taxon>
        <taxon>Micromonosporaceae</taxon>
    </lineage>
</organism>
<keyword evidence="1" id="KW-1133">Transmembrane helix</keyword>
<feature type="transmembrane region" description="Helical" evidence="1">
    <location>
        <begin position="12"/>
        <end position="31"/>
    </location>
</feature>
<dbReference type="EMBL" id="JAVHUY010000027">
    <property type="protein sequence ID" value="MDQ7908073.1"/>
    <property type="molecule type" value="Genomic_DNA"/>
</dbReference>
<comment type="caution">
    <text evidence="2">The sequence shown here is derived from an EMBL/GenBank/DDBJ whole genome shotgun (WGS) entry which is preliminary data.</text>
</comment>